<dbReference type="InterPro" id="IPR038717">
    <property type="entry name" value="Tc1-like_DDE_dom"/>
</dbReference>
<evidence type="ECO:0000313" key="3">
    <source>
        <dbReference type="EMBL" id="AAL86009.1"/>
    </source>
</evidence>
<dbReference type="AlphaFoldDB" id="Q8T4M5"/>
<protein>
    <submittedName>
        <fullName evidence="3">Putative transposase</fullName>
    </submittedName>
</protein>
<dbReference type="Gene3D" id="1.10.10.10">
    <property type="entry name" value="Winged helix-like DNA-binding domain superfamily/Winged helix DNA-binding domain"/>
    <property type="match status" value="2"/>
</dbReference>
<dbReference type="GO" id="GO:0005634">
    <property type="term" value="C:nucleus"/>
    <property type="evidence" value="ECO:0007669"/>
    <property type="project" value="UniProtKB-SubCell"/>
</dbReference>
<dbReference type="InterPro" id="IPR036397">
    <property type="entry name" value="RNaseH_sf"/>
</dbReference>
<dbReference type="Gene3D" id="3.30.420.10">
    <property type="entry name" value="Ribonuclease H-like superfamily/Ribonuclease H"/>
    <property type="match status" value="1"/>
</dbReference>
<dbReference type="PANTHER" id="PTHR46068:SF1">
    <property type="entry name" value="TRANSPOSASE IS30-LIKE HTH DOMAIN-CONTAINING PROTEIN"/>
    <property type="match status" value="1"/>
</dbReference>
<dbReference type="PANTHER" id="PTHR46068">
    <property type="entry name" value="PROTEIN CBG27172"/>
    <property type="match status" value="1"/>
</dbReference>
<dbReference type="Pfam" id="PF13384">
    <property type="entry name" value="HTH_23"/>
    <property type="match status" value="1"/>
</dbReference>
<reference evidence="3" key="1">
    <citation type="journal article" date="2007" name="Genetics">
        <title>Evolution and horizontal transfer of a DD37E DNA transposon in mosquitoes.</title>
        <authorList>
            <person name="Biedler J.K."/>
            <person name="Shao H."/>
            <person name="Tu Z."/>
        </authorList>
    </citation>
    <scope>NUCLEOTIDE SEQUENCE</scope>
</reference>
<dbReference type="SUPFAM" id="SSF46689">
    <property type="entry name" value="Homeodomain-like"/>
    <property type="match status" value="1"/>
</dbReference>
<accession>Q8T4M5</accession>
<comment type="subcellular location">
    <subcellularLocation>
        <location evidence="1">Nucleus</location>
    </subcellularLocation>
</comment>
<dbReference type="InterPro" id="IPR036388">
    <property type="entry name" value="WH-like_DNA-bd_sf"/>
</dbReference>
<dbReference type="InterPro" id="IPR009057">
    <property type="entry name" value="Homeodomain-like_sf"/>
</dbReference>
<feature type="domain" description="Tc1-like transposase DDE" evidence="2">
    <location>
        <begin position="193"/>
        <end position="291"/>
    </location>
</feature>
<dbReference type="Pfam" id="PF13358">
    <property type="entry name" value="DDE_3"/>
    <property type="match status" value="1"/>
</dbReference>
<name>Q8T4M5_TOXAM</name>
<proteinExistence type="predicted"/>
<evidence type="ECO:0000259" key="2">
    <source>
        <dbReference type="Pfam" id="PF13358"/>
    </source>
</evidence>
<evidence type="ECO:0000256" key="1">
    <source>
        <dbReference type="ARBA" id="ARBA00004123"/>
    </source>
</evidence>
<dbReference type="GO" id="GO:0003676">
    <property type="term" value="F:nucleic acid binding"/>
    <property type="evidence" value="ECO:0007669"/>
    <property type="project" value="InterPro"/>
</dbReference>
<dbReference type="EMBL" id="AY079053">
    <property type="protein sequence ID" value="AAL86009.1"/>
    <property type="molecule type" value="Genomic_DNA"/>
</dbReference>
<organism evidence="3">
    <name type="scientific">Toxorhynchites amboinensis</name>
    <name type="common">Mosquito</name>
    <dbReference type="NCBI Taxonomy" id="46208"/>
    <lineage>
        <taxon>Eukaryota</taxon>
        <taxon>Metazoa</taxon>
        <taxon>Ecdysozoa</taxon>
        <taxon>Arthropoda</taxon>
        <taxon>Hexapoda</taxon>
        <taxon>Insecta</taxon>
        <taxon>Pterygota</taxon>
        <taxon>Neoptera</taxon>
        <taxon>Endopterygota</taxon>
        <taxon>Diptera</taxon>
        <taxon>Nematocera</taxon>
        <taxon>Culicoidea</taxon>
        <taxon>Culicidae</taxon>
        <taxon>Toxorhynchitinae</taxon>
        <taxon>Toxorhynchites</taxon>
    </lineage>
</organism>
<sequence>MEAERREKIVHCYLENPLWSASRLAKQLKLPRNTVWRVIKRYKETLTTIRKPQANRRSVTVDRELRGKILKTIKRNPNLSDRDLARKFGAVHSTVRRTRLREGIKSYRANKQPNRTIKQNSVVKIRARKLYDQVLTKFDGCLLMDDETYVKADFGQIPGQKFYLATARGDVPAKFKFIFADKFARKFMIWQGICSCGKKTKVFVTNKTMTSELYQKECLQKRILPFIRSHDHPVMFWPDLASCHYSKVVQEWYAEKWVQFVPKNLKPPNCPQFRPIEKYWAIMRRRLKAKGKVVKDINKMTTWWNKIAKTMDEEGVRRLMSRVTGTIREFLGNRDESFYPYFFLKV</sequence>